<feature type="compositionally biased region" description="Low complexity" evidence="1">
    <location>
        <begin position="129"/>
        <end position="139"/>
    </location>
</feature>
<keyword evidence="3" id="KW-1185">Reference proteome</keyword>
<evidence type="ECO:0000313" key="2">
    <source>
        <dbReference type="EMBL" id="MBY8889424.1"/>
    </source>
</evidence>
<protein>
    <submittedName>
        <fullName evidence="2">Uncharacterized protein</fullName>
    </submittedName>
</protein>
<evidence type="ECO:0000256" key="1">
    <source>
        <dbReference type="SAM" id="MobiDB-lite"/>
    </source>
</evidence>
<feature type="non-terminal residue" evidence="2">
    <location>
        <position position="1"/>
    </location>
</feature>
<sequence>IESLMPLRLARYGVPLAETAPAGLSAAGIEPQLLPALPARPTTPQAQARPVDHAQPVEPAQYDEPVAPAEEGPGQWFATPPHYEPPAYDVPVGERGPGPVSDAVLQPQQLQVPEPRVAEPDEAGPTGIQAQQPEPQASEPDGEGTPSEDDHVSGRPAVEAMLKSLSDEDRDRSANSLARELAPELGLTEGTVRKYIGEIRRRRARAAP</sequence>
<organism evidence="2 3">
    <name type="scientific">Streptantibioticus parmotrematis</name>
    <dbReference type="NCBI Taxonomy" id="2873249"/>
    <lineage>
        <taxon>Bacteria</taxon>
        <taxon>Bacillati</taxon>
        <taxon>Actinomycetota</taxon>
        <taxon>Actinomycetes</taxon>
        <taxon>Kitasatosporales</taxon>
        <taxon>Streptomycetaceae</taxon>
        <taxon>Streptantibioticus</taxon>
    </lineage>
</organism>
<evidence type="ECO:0000313" key="3">
    <source>
        <dbReference type="Proteomes" id="UP001198565"/>
    </source>
</evidence>
<comment type="caution">
    <text evidence="2">The sequence shown here is derived from an EMBL/GenBank/DDBJ whole genome shotgun (WGS) entry which is preliminary data.</text>
</comment>
<reference evidence="2 3" key="1">
    <citation type="submission" date="2021-08" db="EMBL/GenBank/DDBJ databases">
        <title>Streptomyces sp. PTM05 isolated from lichen.</title>
        <authorList>
            <person name="Somphong A."/>
            <person name="Phongsopitanun W."/>
            <person name="Tanasupawat S."/>
        </authorList>
    </citation>
    <scope>NUCLEOTIDE SEQUENCE [LARGE SCALE GENOMIC DNA]</scope>
    <source>
        <strain evidence="2 3">Ptm05</strain>
    </source>
</reference>
<dbReference type="Proteomes" id="UP001198565">
    <property type="component" value="Unassembled WGS sequence"/>
</dbReference>
<accession>A0ABS7R5W1</accession>
<gene>
    <name evidence="2" type="ORF">K7472_31955</name>
</gene>
<proteinExistence type="predicted"/>
<feature type="region of interest" description="Disordered" evidence="1">
    <location>
        <begin position="36"/>
        <end position="178"/>
    </location>
</feature>
<feature type="compositionally biased region" description="Low complexity" evidence="1">
    <location>
        <begin position="104"/>
        <end position="113"/>
    </location>
</feature>
<dbReference type="EMBL" id="JAINVZ010000048">
    <property type="protein sequence ID" value="MBY8889424.1"/>
    <property type="molecule type" value="Genomic_DNA"/>
</dbReference>
<name>A0ABS7R5W1_9ACTN</name>
<feature type="compositionally biased region" description="Low complexity" evidence="1">
    <location>
        <begin position="36"/>
        <end position="49"/>
    </location>
</feature>